<feature type="compositionally biased region" description="Polar residues" evidence="7">
    <location>
        <begin position="209"/>
        <end position="221"/>
    </location>
</feature>
<proteinExistence type="predicted"/>
<keyword evidence="5 6" id="KW-0539">Nucleus</keyword>
<name>A0A0D3ECD2_BRAOL</name>
<feature type="region of interest" description="Disordered" evidence="7">
    <location>
        <begin position="30"/>
        <end position="271"/>
    </location>
</feature>
<dbReference type="Pfam" id="PF13724">
    <property type="entry name" value="DNA_binding_2"/>
    <property type="match status" value="1"/>
</dbReference>
<evidence type="ECO:0000256" key="7">
    <source>
        <dbReference type="SAM" id="MobiDB-lite"/>
    </source>
</evidence>
<dbReference type="GeneID" id="106317802"/>
<dbReference type="EnsemblPlants" id="Bo9g135010.1">
    <property type="protein sequence ID" value="Bo9g135010.1"/>
    <property type="gene ID" value="Bo9g135010"/>
</dbReference>
<keyword evidence="3 6" id="KW-0805">Transcription regulation</keyword>
<feature type="compositionally biased region" description="Low complexity" evidence="7">
    <location>
        <begin position="90"/>
        <end position="101"/>
    </location>
</feature>
<dbReference type="HOGENOM" id="CLU_036558_0_0_1"/>
<dbReference type="InterPro" id="IPR006458">
    <property type="entry name" value="Ovate_C"/>
</dbReference>
<dbReference type="KEGG" id="boe:106317802"/>
<keyword evidence="10" id="KW-1185">Reference proteome</keyword>
<feature type="compositionally biased region" description="Basic residues" evidence="7">
    <location>
        <begin position="76"/>
        <end position="86"/>
    </location>
</feature>
<protein>
    <recommendedName>
        <fullName evidence="6">Transcription repressor</fullName>
    </recommendedName>
    <alternativeName>
        <fullName evidence="6">Ovate family protein</fullName>
    </alternativeName>
</protein>
<feature type="compositionally biased region" description="Basic and acidic residues" evidence="7">
    <location>
        <begin position="190"/>
        <end position="199"/>
    </location>
</feature>
<dbReference type="NCBIfam" id="TIGR01568">
    <property type="entry name" value="A_thal_3678"/>
    <property type="match status" value="1"/>
</dbReference>
<dbReference type="InterPro" id="IPR025830">
    <property type="entry name" value="DNA_bnd_dom_ovate"/>
</dbReference>
<reference evidence="9" key="2">
    <citation type="submission" date="2015-03" db="UniProtKB">
        <authorList>
            <consortium name="EnsemblPlants"/>
        </authorList>
    </citation>
    <scope>IDENTIFICATION</scope>
</reference>
<comment type="function">
    <text evidence="6">Transcriptional repressor that regulates multiple aspects of plant growth and development.</text>
</comment>
<dbReference type="eggNOG" id="ENOG502RTS2">
    <property type="taxonomic scope" value="Eukaryota"/>
</dbReference>
<dbReference type="InterPro" id="IPR038933">
    <property type="entry name" value="Ovate"/>
</dbReference>
<comment type="subcellular location">
    <subcellularLocation>
        <location evidence="1 6">Nucleus</location>
    </subcellularLocation>
</comment>
<feature type="compositionally biased region" description="Low complexity" evidence="7">
    <location>
        <begin position="50"/>
        <end position="69"/>
    </location>
</feature>
<dbReference type="Proteomes" id="UP000032141">
    <property type="component" value="Chromosome C9"/>
</dbReference>
<sequence length="346" mass="38799">MKEMNQKMGTHKFRFSDMMPPSWLYKLKGMSRSSRKHLPSSPKRLSTDASSSRNTLRLSSSPYHPQGSSSPPPKSPFKRKLKRKTVYKPSSRLKLSSSSSSFNPHVPLTTSRNHRSKPTSSNAIILEPSLTSSRDHRSKSFSANANIVEPSLTSSRDHRSKPSSANAVSDSTVGSSSDPLSSSPSDQDYLESHSVDVKNNHSVKKQVSEDPSVTYNSSPDLSETIKKPPLEIKRQQKLKKPKAGSTGIRIRANSPRIARKKTKGRTSPQPMMKNETAESFAIVLTSVDPEKDFRESMVEMIVENKMKEQKDLEDLLACYLSLNSSEYHDTIIKAFEKTWFHLTRSM</sequence>
<dbReference type="PANTHER" id="PTHR33057:SF128">
    <property type="entry name" value="TRANSCRIPTION REPRESSOR OFP3"/>
    <property type="match status" value="1"/>
</dbReference>
<dbReference type="AlphaFoldDB" id="A0A0D3ECD2"/>
<evidence type="ECO:0000313" key="10">
    <source>
        <dbReference type="Proteomes" id="UP000032141"/>
    </source>
</evidence>
<keyword evidence="2 6" id="KW-0678">Repressor</keyword>
<dbReference type="STRING" id="109376.A0A0D3ECD2"/>
<feature type="compositionally biased region" description="Low complexity" evidence="7">
    <location>
        <begin position="169"/>
        <end position="187"/>
    </location>
</feature>
<dbReference type="RefSeq" id="XP_013611030.1">
    <property type="nucleotide sequence ID" value="XM_013755576.1"/>
</dbReference>
<evidence type="ECO:0000256" key="2">
    <source>
        <dbReference type="ARBA" id="ARBA00022491"/>
    </source>
</evidence>
<evidence type="ECO:0000259" key="8">
    <source>
        <dbReference type="PROSITE" id="PS51754"/>
    </source>
</evidence>
<evidence type="ECO:0000256" key="4">
    <source>
        <dbReference type="ARBA" id="ARBA00023163"/>
    </source>
</evidence>
<evidence type="ECO:0000256" key="3">
    <source>
        <dbReference type="ARBA" id="ARBA00023015"/>
    </source>
</evidence>
<dbReference type="PROSITE" id="PS51754">
    <property type="entry name" value="OVATE"/>
    <property type="match status" value="1"/>
</dbReference>
<accession>A0A0D3ECD2</accession>
<dbReference type="Pfam" id="PF04844">
    <property type="entry name" value="Ovate"/>
    <property type="match status" value="1"/>
</dbReference>
<dbReference type="Gramene" id="Bo9g135010.1">
    <property type="protein sequence ID" value="Bo9g135010.1"/>
    <property type="gene ID" value="Bo9g135010"/>
</dbReference>
<dbReference type="OrthoDB" id="1928390at2759"/>
<evidence type="ECO:0000313" key="9">
    <source>
        <dbReference type="EnsemblPlants" id="Bo9g135010.1"/>
    </source>
</evidence>
<dbReference type="GO" id="GO:0045892">
    <property type="term" value="P:negative regulation of DNA-templated transcription"/>
    <property type="evidence" value="ECO:0007669"/>
    <property type="project" value="UniProtKB-UniRule"/>
</dbReference>
<dbReference type="GO" id="GO:0005634">
    <property type="term" value="C:nucleus"/>
    <property type="evidence" value="ECO:0007669"/>
    <property type="project" value="UniProtKB-SubCell"/>
</dbReference>
<feature type="domain" description="OVATE" evidence="8">
    <location>
        <begin position="282"/>
        <end position="341"/>
    </location>
</feature>
<dbReference type="OMA" id="DIMPHSW"/>
<evidence type="ECO:0000256" key="6">
    <source>
        <dbReference type="RuleBase" id="RU367028"/>
    </source>
</evidence>
<evidence type="ECO:0000256" key="1">
    <source>
        <dbReference type="ARBA" id="ARBA00004123"/>
    </source>
</evidence>
<evidence type="ECO:0000256" key="5">
    <source>
        <dbReference type="ARBA" id="ARBA00023242"/>
    </source>
</evidence>
<dbReference type="PANTHER" id="PTHR33057">
    <property type="entry name" value="TRANSCRIPTION REPRESSOR OFP7-RELATED"/>
    <property type="match status" value="1"/>
</dbReference>
<reference evidence="9 10" key="1">
    <citation type="journal article" date="2014" name="Genome Biol.">
        <title>Transcriptome and methylome profiling reveals relics of genome dominance in the mesopolyploid Brassica oleracea.</title>
        <authorList>
            <person name="Parkin I.A."/>
            <person name="Koh C."/>
            <person name="Tang H."/>
            <person name="Robinson S.J."/>
            <person name="Kagale S."/>
            <person name="Clarke W.E."/>
            <person name="Town C.D."/>
            <person name="Nixon J."/>
            <person name="Krishnakumar V."/>
            <person name="Bidwell S.L."/>
            <person name="Denoeud F."/>
            <person name="Belcram H."/>
            <person name="Links M.G."/>
            <person name="Just J."/>
            <person name="Clarke C."/>
            <person name="Bender T."/>
            <person name="Huebert T."/>
            <person name="Mason A.S."/>
            <person name="Pires J.C."/>
            <person name="Barker G."/>
            <person name="Moore J."/>
            <person name="Walley P.G."/>
            <person name="Manoli S."/>
            <person name="Batley J."/>
            <person name="Edwards D."/>
            <person name="Nelson M.N."/>
            <person name="Wang X."/>
            <person name="Paterson A.H."/>
            <person name="King G."/>
            <person name="Bancroft I."/>
            <person name="Chalhoub B."/>
            <person name="Sharpe A.G."/>
        </authorList>
    </citation>
    <scope>NUCLEOTIDE SEQUENCE</scope>
    <source>
        <strain evidence="9 10">cv. TO1000</strain>
    </source>
</reference>
<keyword evidence="4 6" id="KW-0804">Transcription</keyword>
<feature type="compositionally biased region" description="Basic and acidic residues" evidence="7">
    <location>
        <begin position="223"/>
        <end position="234"/>
    </location>
</feature>
<dbReference type="GO" id="GO:0003677">
    <property type="term" value="F:DNA binding"/>
    <property type="evidence" value="ECO:0007669"/>
    <property type="project" value="InterPro"/>
</dbReference>
<organism evidence="9 10">
    <name type="scientific">Brassica oleracea var. oleracea</name>
    <dbReference type="NCBI Taxonomy" id="109376"/>
    <lineage>
        <taxon>Eukaryota</taxon>
        <taxon>Viridiplantae</taxon>
        <taxon>Streptophyta</taxon>
        <taxon>Embryophyta</taxon>
        <taxon>Tracheophyta</taxon>
        <taxon>Spermatophyta</taxon>
        <taxon>Magnoliopsida</taxon>
        <taxon>eudicotyledons</taxon>
        <taxon>Gunneridae</taxon>
        <taxon>Pentapetalae</taxon>
        <taxon>rosids</taxon>
        <taxon>malvids</taxon>
        <taxon>Brassicales</taxon>
        <taxon>Brassicaceae</taxon>
        <taxon>Brassiceae</taxon>
        <taxon>Brassica</taxon>
    </lineage>
</organism>